<evidence type="ECO:0000256" key="2">
    <source>
        <dbReference type="ARBA" id="ARBA00022676"/>
    </source>
</evidence>
<proteinExistence type="inferred from homology"/>
<dbReference type="GO" id="GO:0009969">
    <property type="term" value="P:xyloglucan biosynthetic process"/>
    <property type="evidence" value="ECO:0007669"/>
    <property type="project" value="TreeGrafter"/>
</dbReference>
<organism evidence="7 8">
    <name type="scientific">Cyanidioschyzon merolae (strain NIES-3377 / 10D)</name>
    <name type="common">Unicellular red alga</name>
    <dbReference type="NCBI Taxonomy" id="280699"/>
    <lineage>
        <taxon>Eukaryota</taxon>
        <taxon>Rhodophyta</taxon>
        <taxon>Bangiophyceae</taxon>
        <taxon>Cyanidiales</taxon>
        <taxon>Cyanidiaceae</taxon>
        <taxon>Cyanidioschyzon</taxon>
    </lineage>
</organism>
<sequence length="645" mass="72637">MGVWSDFRKFLEDGAFFNQNGFKPAWFVYVVQLWSLLQAFILPAAQTLAGLFALRVAAGVLSRLRPFCRLAAHHLPSLNSLWNDRHNGLPLGTDAVALRKRGAVTDRAAALEPLGAKLAHSRAENAGRCDTVACEAGGAPRNETCIARCRSFLVELRRKPQLGWPRLLYRVLQLLIVLRGLMLFKHLALTNEPRTYFYSTSIVPPPLCPLNDLEPLIEKESRFLQVELPRYVAQVQEALWQDARRYGEPGIRKHRIVLYRASCDGLGNRLTGLVSAFYYAYMSQRAFLVDWNGCAAVVSGTLEDLVDPPFAWSARDLLRVLGADDRQHAARRSDQDTDPVLVEFQRIFGDAGVRRLSTAYCRPCPERRPLRDLEHMLCERFVDDSTPVVDFYGTHWTGATIQHNPYFRTASCKLFGNDAFGILSRALLRPNAVVQRIAAPVLEEMSRAVLTIALQIRRRDSYGISAAMEEVMWRCAQQIRVLHFQRRTLGDRSNKASTPGHSTGRNESGIGNQTFYRTLLFIAADNDRSRKRIEDGSSKEHTGLHAIYLSSPLTKTELVGIQYAFAEMYLLSKADEIIISPYSSFGSFTHGWSSKVPWIALRSGKCMQTTSSMPCDVYWFGVQRLSCFNASMLSSEMVNMDSCYG</sequence>
<keyword evidence="8" id="KW-1185">Reference proteome</keyword>
<dbReference type="GO" id="GO:0071555">
    <property type="term" value="P:cell wall organization"/>
    <property type="evidence" value="ECO:0007669"/>
    <property type="project" value="UniProtKB-KW"/>
</dbReference>
<dbReference type="InterPro" id="IPR004938">
    <property type="entry name" value="XG_FTase"/>
</dbReference>
<name>M1V7F0_CYAM1</name>
<dbReference type="AlphaFoldDB" id="M1V7F0"/>
<dbReference type="RefSeq" id="XP_005536005.1">
    <property type="nucleotide sequence ID" value="XM_005535948.1"/>
</dbReference>
<evidence type="ECO:0000313" key="7">
    <source>
        <dbReference type="EMBL" id="BAM79719.1"/>
    </source>
</evidence>
<dbReference type="EMBL" id="AP006490">
    <property type="protein sequence ID" value="BAM79719.1"/>
    <property type="molecule type" value="Genomic_DNA"/>
</dbReference>
<reference evidence="7 8" key="1">
    <citation type="journal article" date="2004" name="Nature">
        <title>Genome sequence of the ultrasmall unicellular red alga Cyanidioschyzon merolae 10D.</title>
        <authorList>
            <person name="Matsuzaki M."/>
            <person name="Misumi O."/>
            <person name="Shin-i T."/>
            <person name="Maruyama S."/>
            <person name="Takahara M."/>
            <person name="Miyagishima S."/>
            <person name="Mori T."/>
            <person name="Nishida K."/>
            <person name="Yagisawa F."/>
            <person name="Nishida K."/>
            <person name="Yoshida Y."/>
            <person name="Nishimura Y."/>
            <person name="Nakao S."/>
            <person name="Kobayashi T."/>
            <person name="Momoyama Y."/>
            <person name="Higashiyama T."/>
            <person name="Minoda A."/>
            <person name="Sano M."/>
            <person name="Nomoto H."/>
            <person name="Oishi K."/>
            <person name="Hayashi H."/>
            <person name="Ohta F."/>
            <person name="Nishizaka S."/>
            <person name="Haga S."/>
            <person name="Miura S."/>
            <person name="Morishita T."/>
            <person name="Kabeya Y."/>
            <person name="Terasawa K."/>
            <person name="Suzuki Y."/>
            <person name="Ishii Y."/>
            <person name="Asakawa S."/>
            <person name="Takano H."/>
            <person name="Ohta N."/>
            <person name="Kuroiwa H."/>
            <person name="Tanaka K."/>
            <person name="Shimizu N."/>
            <person name="Sugano S."/>
            <person name="Sato N."/>
            <person name="Nozaki H."/>
            <person name="Ogasawara N."/>
            <person name="Kohara Y."/>
            <person name="Kuroiwa T."/>
        </authorList>
    </citation>
    <scope>NUCLEOTIDE SEQUENCE [LARGE SCALE GENOMIC DNA]</scope>
    <source>
        <strain evidence="7 8">10D</strain>
    </source>
</reference>
<reference evidence="7 8" key="2">
    <citation type="journal article" date="2007" name="BMC Biol.">
        <title>A 100%-complete sequence reveals unusually simple genomic features in the hot-spring red alga Cyanidioschyzon merolae.</title>
        <authorList>
            <person name="Nozaki H."/>
            <person name="Takano H."/>
            <person name="Misumi O."/>
            <person name="Terasawa K."/>
            <person name="Matsuzaki M."/>
            <person name="Maruyama S."/>
            <person name="Nishida K."/>
            <person name="Yagisawa F."/>
            <person name="Yoshida Y."/>
            <person name="Fujiwara T."/>
            <person name="Takio S."/>
            <person name="Tamura K."/>
            <person name="Chung S.J."/>
            <person name="Nakamura S."/>
            <person name="Kuroiwa H."/>
            <person name="Tanaka K."/>
            <person name="Sato N."/>
            <person name="Kuroiwa T."/>
        </authorList>
    </citation>
    <scope>NUCLEOTIDE SEQUENCE [LARGE SCALE GENOMIC DNA]</scope>
    <source>
        <strain evidence="7 8">10D</strain>
    </source>
</reference>
<evidence type="ECO:0000256" key="4">
    <source>
        <dbReference type="ARBA" id="ARBA00023180"/>
    </source>
</evidence>
<comment type="similarity">
    <text evidence="1">Belongs to the glycosyltransferase 37 family.</text>
</comment>
<dbReference type="PANTHER" id="PTHR31889">
    <property type="entry name" value="FUCOSYLTRANSFERASE 2-RELATED"/>
    <property type="match status" value="1"/>
</dbReference>
<dbReference type="GO" id="GO:0042546">
    <property type="term" value="P:cell wall biogenesis"/>
    <property type="evidence" value="ECO:0007669"/>
    <property type="project" value="InterPro"/>
</dbReference>
<dbReference type="PANTHER" id="PTHR31889:SF2">
    <property type="entry name" value="FUCOSYLTRANSFERASE 3"/>
    <property type="match status" value="1"/>
</dbReference>
<feature type="compositionally biased region" description="Polar residues" evidence="6">
    <location>
        <begin position="495"/>
        <end position="510"/>
    </location>
</feature>
<keyword evidence="4" id="KW-0325">Glycoprotein</keyword>
<keyword evidence="2" id="KW-0328">Glycosyltransferase</keyword>
<dbReference type="GO" id="GO:0016020">
    <property type="term" value="C:membrane"/>
    <property type="evidence" value="ECO:0007669"/>
    <property type="project" value="InterPro"/>
</dbReference>
<evidence type="ECO:0000256" key="6">
    <source>
        <dbReference type="SAM" id="MobiDB-lite"/>
    </source>
</evidence>
<keyword evidence="3" id="KW-0808">Transferase</keyword>
<dbReference type="Gene3D" id="3.40.50.11340">
    <property type="match status" value="1"/>
</dbReference>
<dbReference type="KEGG" id="cme:CYME_CMH013C"/>
<protein>
    <recommendedName>
        <fullName evidence="9">Fucosyltransferase</fullName>
    </recommendedName>
</protein>
<accession>M1V7F0</accession>
<dbReference type="OrthoDB" id="428346at2759"/>
<feature type="region of interest" description="Disordered" evidence="6">
    <location>
        <begin position="491"/>
        <end position="510"/>
    </location>
</feature>
<dbReference type="Proteomes" id="UP000007014">
    <property type="component" value="Chromosome 8"/>
</dbReference>
<keyword evidence="5" id="KW-0961">Cell wall biogenesis/degradation</keyword>
<dbReference type="GO" id="GO:0005794">
    <property type="term" value="C:Golgi apparatus"/>
    <property type="evidence" value="ECO:0007669"/>
    <property type="project" value="TreeGrafter"/>
</dbReference>
<evidence type="ECO:0000256" key="1">
    <source>
        <dbReference type="ARBA" id="ARBA00010481"/>
    </source>
</evidence>
<evidence type="ECO:0008006" key="9">
    <source>
        <dbReference type="Google" id="ProtNLM"/>
    </source>
</evidence>
<evidence type="ECO:0000256" key="5">
    <source>
        <dbReference type="ARBA" id="ARBA00023316"/>
    </source>
</evidence>
<dbReference type="GeneID" id="16993350"/>
<dbReference type="GO" id="GO:0008107">
    <property type="term" value="F:galactoside 2-alpha-L-fucosyltransferase activity"/>
    <property type="evidence" value="ECO:0007669"/>
    <property type="project" value="InterPro"/>
</dbReference>
<evidence type="ECO:0000256" key="3">
    <source>
        <dbReference type="ARBA" id="ARBA00022679"/>
    </source>
</evidence>
<evidence type="ECO:0000313" key="8">
    <source>
        <dbReference type="Proteomes" id="UP000007014"/>
    </source>
</evidence>
<gene>
    <name evidence="7" type="ORF">CYME_CMH013C</name>
</gene>